<dbReference type="GO" id="GO:0003677">
    <property type="term" value="F:DNA binding"/>
    <property type="evidence" value="ECO:0007669"/>
    <property type="project" value="InterPro"/>
</dbReference>
<reference evidence="3" key="1">
    <citation type="journal article" date="2015" name="Nature">
        <title>Complex archaea that bridge the gap between prokaryotes and eukaryotes.</title>
        <authorList>
            <person name="Spang A."/>
            <person name="Saw J.H."/>
            <person name="Jorgensen S.L."/>
            <person name="Zaremba-Niedzwiedzka K."/>
            <person name="Martijn J."/>
            <person name="Lind A.E."/>
            <person name="van Eijk R."/>
            <person name="Schleper C."/>
            <person name="Guy L."/>
            <person name="Ettema T.J."/>
        </authorList>
    </citation>
    <scope>NUCLEOTIDE SEQUENCE</scope>
</reference>
<gene>
    <name evidence="3" type="ORF">LCGC14_1870000</name>
</gene>
<proteinExistence type="predicted"/>
<dbReference type="InterPro" id="IPR002525">
    <property type="entry name" value="Transp_IS110-like_N"/>
</dbReference>
<evidence type="ECO:0000259" key="1">
    <source>
        <dbReference type="Pfam" id="PF01548"/>
    </source>
</evidence>
<dbReference type="AlphaFoldDB" id="A0A0F9G5C9"/>
<evidence type="ECO:0000259" key="2">
    <source>
        <dbReference type="Pfam" id="PF02371"/>
    </source>
</evidence>
<dbReference type="NCBIfam" id="NF033542">
    <property type="entry name" value="transpos_IS110"/>
    <property type="match status" value="1"/>
</dbReference>
<dbReference type="InterPro" id="IPR003346">
    <property type="entry name" value="Transposase_20"/>
</dbReference>
<dbReference type="InterPro" id="IPR047650">
    <property type="entry name" value="Transpos_IS110"/>
</dbReference>
<protein>
    <submittedName>
        <fullName evidence="3">Uncharacterized protein</fullName>
    </submittedName>
</protein>
<dbReference type="PANTHER" id="PTHR33055:SF13">
    <property type="entry name" value="TRANSPOSASE"/>
    <property type="match status" value="1"/>
</dbReference>
<name>A0A0F9G5C9_9ZZZZ</name>
<sequence>MFYLGIDQHRKQLTVNLRDEQGDVVLKRQVSTEWDRVRKFFDELRDLAEPEGGFVAVVEVCGFNDWLLKMLDQYDCRELVLIQPEKRSKKKTDRRDAAELSQTIWVNRERLLAGKPCHGLRRVVPPSKEDGENRELTALRKRMGALRTRTINKVQRILLKHNIQQECPTKGIQTKKARQWMADLPLDEIDRLEMDLLLAQWDLWDSQLEQLDGKIQERQSTCPMAAIVASMPGAGAYSSLTLASRIGSIDRFPRPGSLANYWGLTPGCRNSGDATDRLGSITKQGSAMARFILGQMVLHVLRRDASMKAWYLRIKRRRGSKIARVAVMRRLATILWHMAKNNEPYVFGGPPRLRLGNTA</sequence>
<dbReference type="GO" id="GO:0006313">
    <property type="term" value="P:DNA transposition"/>
    <property type="evidence" value="ECO:0007669"/>
    <property type="project" value="InterPro"/>
</dbReference>
<dbReference type="PANTHER" id="PTHR33055">
    <property type="entry name" value="TRANSPOSASE FOR INSERTION SEQUENCE ELEMENT IS1111A"/>
    <property type="match status" value="1"/>
</dbReference>
<feature type="domain" description="Transposase IS110-like N-terminal" evidence="1">
    <location>
        <begin position="4"/>
        <end position="160"/>
    </location>
</feature>
<accession>A0A0F9G5C9</accession>
<evidence type="ECO:0000313" key="3">
    <source>
        <dbReference type="EMBL" id="KKL93908.1"/>
    </source>
</evidence>
<comment type="caution">
    <text evidence="3">The sequence shown here is derived from an EMBL/GenBank/DDBJ whole genome shotgun (WGS) entry which is preliminary data.</text>
</comment>
<dbReference type="Pfam" id="PF02371">
    <property type="entry name" value="Transposase_20"/>
    <property type="match status" value="1"/>
</dbReference>
<dbReference type="GO" id="GO:0004803">
    <property type="term" value="F:transposase activity"/>
    <property type="evidence" value="ECO:0007669"/>
    <property type="project" value="InterPro"/>
</dbReference>
<feature type="domain" description="Transposase IS116/IS110/IS902 C-terminal" evidence="2">
    <location>
        <begin position="226"/>
        <end position="311"/>
    </location>
</feature>
<dbReference type="EMBL" id="LAZR01019067">
    <property type="protein sequence ID" value="KKL93908.1"/>
    <property type="molecule type" value="Genomic_DNA"/>
</dbReference>
<organism evidence="3">
    <name type="scientific">marine sediment metagenome</name>
    <dbReference type="NCBI Taxonomy" id="412755"/>
    <lineage>
        <taxon>unclassified sequences</taxon>
        <taxon>metagenomes</taxon>
        <taxon>ecological metagenomes</taxon>
    </lineage>
</organism>
<dbReference type="Pfam" id="PF01548">
    <property type="entry name" value="DEDD_Tnp_IS110"/>
    <property type="match status" value="1"/>
</dbReference>